<keyword evidence="2" id="KW-1185">Reference proteome</keyword>
<name>A0ABQ3C5Y2_9FLAO</name>
<proteinExistence type="predicted"/>
<dbReference type="GeneID" id="94370462"/>
<dbReference type="RefSeq" id="WP_027885807.1">
    <property type="nucleotide sequence ID" value="NZ_BMWY01000012.1"/>
</dbReference>
<protein>
    <submittedName>
        <fullName evidence="1">Uncharacterized protein</fullName>
    </submittedName>
</protein>
<reference evidence="2" key="1">
    <citation type="journal article" date="2019" name="Int. J. Syst. Evol. Microbiol.">
        <title>The Global Catalogue of Microorganisms (GCM) 10K type strain sequencing project: providing services to taxonomists for standard genome sequencing and annotation.</title>
        <authorList>
            <consortium name="The Broad Institute Genomics Platform"/>
            <consortium name="The Broad Institute Genome Sequencing Center for Infectious Disease"/>
            <person name="Wu L."/>
            <person name="Ma J."/>
        </authorList>
    </citation>
    <scope>NUCLEOTIDE SEQUENCE [LARGE SCALE GENOMIC DNA]</scope>
    <source>
        <strain evidence="2">KCTC 12708</strain>
    </source>
</reference>
<dbReference type="EMBL" id="BMWY01000012">
    <property type="protein sequence ID" value="GGZ64918.1"/>
    <property type="molecule type" value="Genomic_DNA"/>
</dbReference>
<dbReference type="PROSITE" id="PS51257">
    <property type="entry name" value="PROKAR_LIPOPROTEIN"/>
    <property type="match status" value="1"/>
</dbReference>
<comment type="caution">
    <text evidence="1">The sequence shown here is derived from an EMBL/GenBank/DDBJ whole genome shotgun (WGS) entry which is preliminary data.</text>
</comment>
<evidence type="ECO:0000313" key="1">
    <source>
        <dbReference type="EMBL" id="GGZ64918.1"/>
    </source>
</evidence>
<accession>A0ABQ3C5Y2</accession>
<dbReference type="Proteomes" id="UP000615593">
    <property type="component" value="Unassembled WGS sequence"/>
</dbReference>
<sequence>MKKIIFAILSMITSCKSNTVYNNNSLGFERFVKEFISESNNDNFISKIDKRELKDYEIEFDYLQDAENLTYQYTRNEDSDIFELIREYRDKESNSEYMQTFYFKYSTKLQSFVLIDYDFTIG</sequence>
<evidence type="ECO:0000313" key="2">
    <source>
        <dbReference type="Proteomes" id="UP000615593"/>
    </source>
</evidence>
<gene>
    <name evidence="1" type="ORF">GCM10008088_27980</name>
</gene>
<organism evidence="1 2">
    <name type="scientific">Mesonia mobilis</name>
    <dbReference type="NCBI Taxonomy" id="369791"/>
    <lineage>
        <taxon>Bacteria</taxon>
        <taxon>Pseudomonadati</taxon>
        <taxon>Bacteroidota</taxon>
        <taxon>Flavobacteriia</taxon>
        <taxon>Flavobacteriales</taxon>
        <taxon>Flavobacteriaceae</taxon>
        <taxon>Mesonia</taxon>
    </lineage>
</organism>